<keyword evidence="6" id="KW-0472">Membrane</keyword>
<keyword evidence="3" id="KW-0133">Cell shape</keyword>
<keyword evidence="6" id="KW-1133">Transmembrane helix</keyword>
<keyword evidence="6" id="KW-0812">Transmembrane</keyword>
<comment type="caution">
    <text evidence="8">The sequence shown here is derived from an EMBL/GenBank/DDBJ whole genome shotgun (WGS) entry which is preliminary data.</text>
</comment>
<feature type="domain" description="Rod shape-determining protein MreC beta-barrel core" evidence="7">
    <location>
        <begin position="136"/>
        <end position="261"/>
    </location>
</feature>
<dbReference type="InterPro" id="IPR042175">
    <property type="entry name" value="Cell/Rod_MreC_2"/>
</dbReference>
<keyword evidence="9" id="KW-1185">Reference proteome</keyword>
<dbReference type="Proteomes" id="UP000662572">
    <property type="component" value="Unassembled WGS sequence"/>
</dbReference>
<feature type="compositionally biased region" description="Low complexity" evidence="5">
    <location>
        <begin position="355"/>
        <end position="387"/>
    </location>
</feature>
<dbReference type="Pfam" id="PF04085">
    <property type="entry name" value="MreC"/>
    <property type="match status" value="1"/>
</dbReference>
<dbReference type="InterPro" id="IPR042177">
    <property type="entry name" value="Cell/Rod_1"/>
</dbReference>
<evidence type="ECO:0000256" key="3">
    <source>
        <dbReference type="ARBA" id="ARBA00022960"/>
    </source>
</evidence>
<reference evidence="8" key="1">
    <citation type="journal article" date="2014" name="Int. J. Syst. Evol. Microbiol.">
        <title>Complete genome sequence of Corynebacterium casei LMG S-19264T (=DSM 44701T), isolated from a smear-ripened cheese.</title>
        <authorList>
            <consortium name="US DOE Joint Genome Institute (JGI-PGF)"/>
            <person name="Walter F."/>
            <person name="Albersmeier A."/>
            <person name="Kalinowski J."/>
            <person name="Ruckert C."/>
        </authorList>
    </citation>
    <scope>NUCLEOTIDE SEQUENCE</scope>
    <source>
        <strain evidence="8">KCTC 32296</strain>
    </source>
</reference>
<protein>
    <recommendedName>
        <fullName evidence="2">Cell shape-determining protein MreC</fullName>
    </recommendedName>
    <alternativeName>
        <fullName evidence="4">Cell shape protein MreC</fullName>
    </alternativeName>
</protein>
<evidence type="ECO:0000256" key="5">
    <source>
        <dbReference type="SAM" id="MobiDB-lite"/>
    </source>
</evidence>
<reference evidence="8" key="2">
    <citation type="submission" date="2020-09" db="EMBL/GenBank/DDBJ databases">
        <authorList>
            <person name="Sun Q."/>
            <person name="Kim S."/>
        </authorList>
    </citation>
    <scope>NUCLEOTIDE SEQUENCE</scope>
    <source>
        <strain evidence="8">KCTC 32296</strain>
    </source>
</reference>
<accession>A0A918Q3S8</accession>
<evidence type="ECO:0000313" key="9">
    <source>
        <dbReference type="Proteomes" id="UP000662572"/>
    </source>
</evidence>
<feature type="region of interest" description="Disordered" evidence="5">
    <location>
        <begin position="316"/>
        <end position="387"/>
    </location>
</feature>
<organism evidence="8 9">
    <name type="scientific">Asticcacaulis endophyticus</name>
    <dbReference type="NCBI Taxonomy" id="1395890"/>
    <lineage>
        <taxon>Bacteria</taxon>
        <taxon>Pseudomonadati</taxon>
        <taxon>Pseudomonadota</taxon>
        <taxon>Alphaproteobacteria</taxon>
        <taxon>Caulobacterales</taxon>
        <taxon>Caulobacteraceae</taxon>
        <taxon>Asticcacaulis</taxon>
    </lineage>
</organism>
<dbReference type="RefSeq" id="WP_189485795.1">
    <property type="nucleotide sequence ID" value="NZ_BMZB01000001.1"/>
</dbReference>
<evidence type="ECO:0000313" key="8">
    <source>
        <dbReference type="EMBL" id="GGZ30239.1"/>
    </source>
</evidence>
<dbReference type="PANTHER" id="PTHR34138:SF1">
    <property type="entry name" value="CELL SHAPE-DETERMINING PROTEIN MREC"/>
    <property type="match status" value="1"/>
</dbReference>
<dbReference type="GO" id="GO:0005886">
    <property type="term" value="C:plasma membrane"/>
    <property type="evidence" value="ECO:0007669"/>
    <property type="project" value="TreeGrafter"/>
</dbReference>
<dbReference type="PANTHER" id="PTHR34138">
    <property type="entry name" value="CELL SHAPE-DETERMINING PROTEIN MREC"/>
    <property type="match status" value="1"/>
</dbReference>
<evidence type="ECO:0000256" key="1">
    <source>
        <dbReference type="ARBA" id="ARBA00009369"/>
    </source>
</evidence>
<feature type="transmembrane region" description="Helical" evidence="6">
    <location>
        <begin position="15"/>
        <end position="35"/>
    </location>
</feature>
<dbReference type="InterPro" id="IPR007221">
    <property type="entry name" value="MreC"/>
</dbReference>
<evidence type="ECO:0000259" key="7">
    <source>
        <dbReference type="Pfam" id="PF04085"/>
    </source>
</evidence>
<gene>
    <name evidence="8" type="primary">mreC</name>
    <name evidence="8" type="ORF">GCM10011273_15590</name>
</gene>
<evidence type="ECO:0000256" key="6">
    <source>
        <dbReference type="SAM" id="Phobius"/>
    </source>
</evidence>
<dbReference type="Gene3D" id="2.40.10.340">
    <property type="entry name" value="Rod shape-determining protein MreC, domain 1"/>
    <property type="match status" value="1"/>
</dbReference>
<evidence type="ECO:0000256" key="2">
    <source>
        <dbReference type="ARBA" id="ARBA00013855"/>
    </source>
</evidence>
<dbReference type="AlphaFoldDB" id="A0A918Q3S8"/>
<dbReference type="GO" id="GO:0008360">
    <property type="term" value="P:regulation of cell shape"/>
    <property type="evidence" value="ECO:0007669"/>
    <property type="project" value="UniProtKB-KW"/>
</dbReference>
<name>A0A918Q3S8_9CAUL</name>
<evidence type="ECO:0000256" key="4">
    <source>
        <dbReference type="ARBA" id="ARBA00032089"/>
    </source>
</evidence>
<dbReference type="Gene3D" id="2.40.10.350">
    <property type="entry name" value="Rod shape-determining protein MreC, domain 2"/>
    <property type="match status" value="1"/>
</dbReference>
<dbReference type="EMBL" id="BMZB01000001">
    <property type="protein sequence ID" value="GGZ30239.1"/>
    <property type="molecule type" value="Genomic_DNA"/>
</dbReference>
<feature type="compositionally biased region" description="Low complexity" evidence="5">
    <location>
        <begin position="316"/>
        <end position="347"/>
    </location>
</feature>
<dbReference type="InterPro" id="IPR055342">
    <property type="entry name" value="MreC_beta-barrel_core"/>
</dbReference>
<comment type="similarity">
    <text evidence="1">Belongs to the MreC family.</text>
</comment>
<proteinExistence type="inferred from homology"/>
<sequence length="387" mass="41203">MPHGDKHFEHLKLPVNWGVMALVAAVCIFGALSFLGDRREEVSGRSYGNRSGFDAAAGPASNVLATPAHVVGDGANWIDDYFFAVRENRILKKRVQDLSLYRDMYFQQKDISERYEKLLNLRTEPPVEMVTARSVSVSRGPFNNNRLIDAGSNAKIRFGNPVITDQGLVGRVVGVSPKVSRVLMITDVVSRTPIMIARSDARAVMSGDGGEFPRLDFVRGKDAVKKGDQILTSGDGGIFPRGLPVGEAVQGVDKVWRVKLYANRAPIDFVKILLYEDFSQFPEADQVLMTPQITELLPQPAIPQPVTAGAAASSAGVASTTPAGGATSSAATPASGASATSAAARPAAPRPAQPRPAQTRPAQTPATQPTQAQTQSAAATPSTEVPF</sequence>